<dbReference type="InterPro" id="IPR004538">
    <property type="entry name" value="Hemolysin_A/TlyA"/>
</dbReference>
<organism evidence="5 6">
    <name type="scientific">Candidatus Nanosynbacter featherlites</name>
    <dbReference type="NCBI Taxonomy" id="2572088"/>
    <lineage>
        <taxon>Bacteria</taxon>
        <taxon>Candidatus Saccharimonadota</taxon>
        <taxon>Candidatus Saccharimonadia</taxon>
        <taxon>Candidatus Nanosynbacterales</taxon>
        <taxon>Candidatus Nanosynbacteraceae</taxon>
        <taxon>Candidatus Nanosynbacter</taxon>
    </lineage>
</organism>
<reference evidence="5 6" key="1">
    <citation type="submission" date="2019-04" db="EMBL/GenBank/DDBJ databases">
        <title>Saccharibacteria TM7 genomes.</title>
        <authorList>
            <person name="Bor B."/>
            <person name="He X."/>
            <person name="Chen T."/>
            <person name="Dewhirst F.E."/>
        </authorList>
    </citation>
    <scope>NUCLEOTIDE SEQUENCE [LARGE SCALE GENOMIC DNA]</scope>
    <source>
        <strain evidence="5 6">BB001</strain>
    </source>
</reference>
<dbReference type="GO" id="GO:0003723">
    <property type="term" value="F:RNA binding"/>
    <property type="evidence" value="ECO:0007669"/>
    <property type="project" value="UniProtKB-KW"/>
</dbReference>
<gene>
    <name evidence="5" type="ORF">FBF37_00395</name>
</gene>
<name>A0A4P9A2F0_9BACT</name>
<sequence length="245" mass="27135">MAAKGRLDKELVARGLVASRSQAENYIRLGDVLVDGKVVQKPGYMVGEQSLITLSPRERYVSRAGLKLASVASVLGVRFTDRIVLDVGSSTGGFTDYALKHGAKKVYAVDVGTDQLHPDLRRDSRIELHEKTDIRDFVPDESPDIVLIDVSFISLRQILPHLASICKDTTLIVAMVKPQFEAARQQLGNSGVIKNDTIRRQILRDFETWSAKLFVTVDKADSAVAGARGNRERFYALKVIKSARR</sequence>
<dbReference type="EMBL" id="CP040004">
    <property type="protein sequence ID" value="QCT41944.1"/>
    <property type="molecule type" value="Genomic_DNA"/>
</dbReference>
<dbReference type="Pfam" id="PF01479">
    <property type="entry name" value="S4"/>
    <property type="match status" value="1"/>
</dbReference>
<feature type="domain" description="RNA-binding S4" evidence="4">
    <location>
        <begin position="5"/>
        <end position="69"/>
    </location>
</feature>
<dbReference type="Proteomes" id="UP000310639">
    <property type="component" value="Chromosome"/>
</dbReference>
<dbReference type="SUPFAM" id="SSF55174">
    <property type="entry name" value="Alpha-L RNA-binding motif"/>
    <property type="match status" value="1"/>
</dbReference>
<dbReference type="KEGG" id="nft:FBF37_00395"/>
<dbReference type="Gene3D" id="3.10.290.10">
    <property type="entry name" value="RNA-binding S4 domain"/>
    <property type="match status" value="1"/>
</dbReference>
<evidence type="ECO:0000313" key="5">
    <source>
        <dbReference type="EMBL" id="QCT41944.1"/>
    </source>
</evidence>
<dbReference type="InterPro" id="IPR036986">
    <property type="entry name" value="S4_RNA-bd_sf"/>
</dbReference>
<comment type="similarity">
    <text evidence="2">Belongs to the TlyA family.</text>
</comment>
<dbReference type="SUPFAM" id="SSF53335">
    <property type="entry name" value="S-adenosyl-L-methionine-dependent methyltransferases"/>
    <property type="match status" value="1"/>
</dbReference>
<dbReference type="CDD" id="cd02440">
    <property type="entry name" value="AdoMet_MTases"/>
    <property type="match status" value="1"/>
</dbReference>
<dbReference type="Gene3D" id="3.40.50.150">
    <property type="entry name" value="Vaccinia Virus protein VP39"/>
    <property type="match status" value="1"/>
</dbReference>
<dbReference type="Pfam" id="PF01728">
    <property type="entry name" value="FtsJ"/>
    <property type="match status" value="1"/>
</dbReference>
<evidence type="ECO:0000256" key="3">
    <source>
        <dbReference type="PROSITE-ProRule" id="PRU00182"/>
    </source>
</evidence>
<evidence type="ECO:0000313" key="6">
    <source>
        <dbReference type="Proteomes" id="UP000310639"/>
    </source>
</evidence>
<keyword evidence="5" id="KW-0808">Transferase</keyword>
<dbReference type="GO" id="GO:0008168">
    <property type="term" value="F:methyltransferase activity"/>
    <property type="evidence" value="ECO:0007669"/>
    <property type="project" value="UniProtKB-KW"/>
</dbReference>
<evidence type="ECO:0000256" key="1">
    <source>
        <dbReference type="ARBA" id="ARBA00022884"/>
    </source>
</evidence>
<proteinExistence type="inferred from homology"/>
<accession>A0A4P9A2F0</accession>
<dbReference type="InterPro" id="IPR029063">
    <property type="entry name" value="SAM-dependent_MTases_sf"/>
</dbReference>
<keyword evidence="1 3" id="KW-0694">RNA-binding</keyword>
<dbReference type="GO" id="GO:0032259">
    <property type="term" value="P:methylation"/>
    <property type="evidence" value="ECO:0007669"/>
    <property type="project" value="UniProtKB-KW"/>
</dbReference>
<keyword evidence="5" id="KW-0489">Methyltransferase</keyword>
<evidence type="ECO:0000259" key="4">
    <source>
        <dbReference type="SMART" id="SM00363"/>
    </source>
</evidence>
<dbReference type="InterPro" id="IPR002877">
    <property type="entry name" value="RNA_MeTrfase_FtsJ_dom"/>
</dbReference>
<dbReference type="PANTHER" id="PTHR32319">
    <property type="entry name" value="BACTERIAL HEMOLYSIN-LIKE PROTEIN"/>
    <property type="match status" value="1"/>
</dbReference>
<dbReference type="RefSeq" id="WP_138078412.1">
    <property type="nucleotide sequence ID" value="NZ_CP040004.1"/>
</dbReference>
<dbReference type="PROSITE" id="PS50889">
    <property type="entry name" value="S4"/>
    <property type="match status" value="1"/>
</dbReference>
<dbReference type="InterPro" id="IPR047048">
    <property type="entry name" value="TlyA"/>
</dbReference>
<dbReference type="NCBIfam" id="TIGR00478">
    <property type="entry name" value="tly"/>
    <property type="match status" value="1"/>
</dbReference>
<dbReference type="InterPro" id="IPR002942">
    <property type="entry name" value="S4_RNA-bd"/>
</dbReference>
<dbReference type="PANTHER" id="PTHR32319:SF0">
    <property type="entry name" value="BACTERIAL HEMOLYSIN-LIKE PROTEIN"/>
    <property type="match status" value="1"/>
</dbReference>
<dbReference type="CDD" id="cd00165">
    <property type="entry name" value="S4"/>
    <property type="match status" value="1"/>
</dbReference>
<evidence type="ECO:0000256" key="2">
    <source>
        <dbReference type="ARBA" id="ARBA00029460"/>
    </source>
</evidence>
<dbReference type="AlphaFoldDB" id="A0A4P9A2F0"/>
<dbReference type="OrthoDB" id="9784736at2"/>
<dbReference type="SMART" id="SM00363">
    <property type="entry name" value="S4"/>
    <property type="match status" value="1"/>
</dbReference>
<keyword evidence="6" id="KW-1185">Reference proteome</keyword>
<protein>
    <submittedName>
        <fullName evidence="5">TlyA family RNA methyltransferase</fullName>
    </submittedName>
</protein>